<proteinExistence type="predicted"/>
<organism evidence="2 3">
    <name type="scientific">Neobacillus mesonae</name>
    <dbReference type="NCBI Taxonomy" id="1193713"/>
    <lineage>
        <taxon>Bacteria</taxon>
        <taxon>Bacillati</taxon>
        <taxon>Bacillota</taxon>
        <taxon>Bacilli</taxon>
        <taxon>Bacillales</taxon>
        <taxon>Bacillaceae</taxon>
        <taxon>Neobacillus</taxon>
    </lineage>
</organism>
<dbReference type="OrthoDB" id="248489at2"/>
<evidence type="ECO:0000259" key="1">
    <source>
        <dbReference type="PROSITE" id="PS51186"/>
    </source>
</evidence>
<dbReference type="InterPro" id="IPR016181">
    <property type="entry name" value="Acyl_CoA_acyltransferase"/>
</dbReference>
<keyword evidence="2" id="KW-0808">Transferase</keyword>
<dbReference type="KEGG" id="nmk:CHR53_03955"/>
<dbReference type="Pfam" id="PF08445">
    <property type="entry name" value="FR47"/>
    <property type="match status" value="1"/>
</dbReference>
<dbReference type="GO" id="GO:0016747">
    <property type="term" value="F:acyltransferase activity, transferring groups other than amino-acyl groups"/>
    <property type="evidence" value="ECO:0007669"/>
    <property type="project" value="InterPro"/>
</dbReference>
<dbReference type="InterPro" id="IPR013653">
    <property type="entry name" value="GCN5-like_dom"/>
</dbReference>
<dbReference type="SUPFAM" id="SSF55729">
    <property type="entry name" value="Acyl-CoA N-acyltransferases (Nat)"/>
    <property type="match status" value="1"/>
</dbReference>
<evidence type="ECO:0000313" key="3">
    <source>
        <dbReference type="Proteomes" id="UP000282892"/>
    </source>
</evidence>
<dbReference type="EMBL" id="CP022572">
    <property type="protein sequence ID" value="AZU60487.1"/>
    <property type="molecule type" value="Genomic_DNA"/>
</dbReference>
<keyword evidence="3" id="KW-1185">Reference proteome</keyword>
<sequence>MIRKLSDKDHQQVLAFLSEEPSINLFIIGDIEAFGYDSDFQEIWAEFDEENEIKAVLLRYYQSFIPYANGEFDLDGFVSIVKQYEQPIQLSGKSDIVEQFEGIDGLLLGRKQTTFFAECLTDKCLGDVSGSTSREISKAGIEDVDQIIELRCAIDEFHITSDSRNMLVKAMETGTGRTYYTGENGRMTSCVSTTAENSMSAMIVGVCTRRENRRLGLATAIMQKLFKDVLDEGKTLCLFYDNPEAGRIYKRLGFKDIGMWTMYRPL</sequence>
<dbReference type="RefSeq" id="WP_127485106.1">
    <property type="nucleotide sequence ID" value="NZ_CP022572.1"/>
</dbReference>
<reference evidence="2 3" key="1">
    <citation type="submission" date="2017-07" db="EMBL/GenBank/DDBJ databases">
        <title>The complete genome sequence of Bacillus mesonae strain H20-5, an efficient strain improving plant abiotic stress resistance.</title>
        <authorList>
            <person name="Kim S.Y."/>
            <person name="Song H."/>
            <person name="Sang M.K."/>
            <person name="Weon H.-Y."/>
            <person name="Song J."/>
        </authorList>
    </citation>
    <scope>NUCLEOTIDE SEQUENCE [LARGE SCALE GENOMIC DNA]</scope>
    <source>
        <strain evidence="2 3">H20-5</strain>
    </source>
</reference>
<dbReference type="InterPro" id="IPR000182">
    <property type="entry name" value="GNAT_dom"/>
</dbReference>
<dbReference type="STRING" id="1193713.GCA_001636315_03308"/>
<dbReference type="Gene3D" id="3.40.630.30">
    <property type="match status" value="1"/>
</dbReference>
<accession>A0A3T0HTW9</accession>
<name>A0A3T0HTW9_9BACI</name>
<protein>
    <submittedName>
        <fullName evidence="2">GNAT family N-acetyltransferase</fullName>
    </submittedName>
</protein>
<dbReference type="AlphaFoldDB" id="A0A3T0HTW9"/>
<gene>
    <name evidence="2" type="ORF">CHR53_03955</name>
</gene>
<dbReference type="PROSITE" id="PS51186">
    <property type="entry name" value="GNAT"/>
    <property type="match status" value="1"/>
</dbReference>
<evidence type="ECO:0000313" key="2">
    <source>
        <dbReference type="EMBL" id="AZU60487.1"/>
    </source>
</evidence>
<dbReference type="Proteomes" id="UP000282892">
    <property type="component" value="Chromosome"/>
</dbReference>
<feature type="domain" description="N-acetyltransferase" evidence="1">
    <location>
        <begin position="134"/>
        <end position="266"/>
    </location>
</feature>